<name>A0A381Y2W4_9ZZZZ</name>
<dbReference type="InterPro" id="IPR029063">
    <property type="entry name" value="SAM-dependent_MTases_sf"/>
</dbReference>
<proteinExistence type="predicted"/>
<feature type="non-terminal residue" evidence="1">
    <location>
        <position position="1"/>
    </location>
</feature>
<evidence type="ECO:0000313" key="1">
    <source>
        <dbReference type="EMBL" id="SVA71200.1"/>
    </source>
</evidence>
<dbReference type="Pfam" id="PF13489">
    <property type="entry name" value="Methyltransf_23"/>
    <property type="match status" value="1"/>
</dbReference>
<dbReference type="SUPFAM" id="SSF53335">
    <property type="entry name" value="S-adenosyl-L-methionine-dependent methyltransferases"/>
    <property type="match status" value="1"/>
</dbReference>
<reference evidence="1" key="1">
    <citation type="submission" date="2018-05" db="EMBL/GenBank/DDBJ databases">
        <authorList>
            <person name="Lanie J.A."/>
            <person name="Ng W.-L."/>
            <person name="Kazmierczak K.M."/>
            <person name="Andrzejewski T.M."/>
            <person name="Davidsen T.M."/>
            <person name="Wayne K.J."/>
            <person name="Tettelin H."/>
            <person name="Glass J.I."/>
            <person name="Rusch D."/>
            <person name="Podicherti R."/>
            <person name="Tsui H.-C.T."/>
            <person name="Winkler M.E."/>
        </authorList>
    </citation>
    <scope>NUCLEOTIDE SEQUENCE</scope>
</reference>
<protein>
    <recommendedName>
        <fullName evidence="2">Methyltransferase type 11 domain-containing protein</fullName>
    </recommendedName>
</protein>
<dbReference type="AlphaFoldDB" id="A0A381Y2W4"/>
<evidence type="ECO:0008006" key="2">
    <source>
        <dbReference type="Google" id="ProtNLM"/>
    </source>
</evidence>
<dbReference type="EMBL" id="UINC01017240">
    <property type="protein sequence ID" value="SVA71200.1"/>
    <property type="molecule type" value="Genomic_DNA"/>
</dbReference>
<sequence>VGIDPRLAKLAGVPGVQFVCGNFPDDLPAAEPVDAITMLAVFEHVPETNKPAWPSACHRLLADDGCVVLTVPSPRVDAILAVLRFFRLVDGMVLEEHHGFDPGEVTPLFESAGFRLVTHKTFQFGLNNLFVFTKNA</sequence>
<organism evidence="1">
    <name type="scientific">marine metagenome</name>
    <dbReference type="NCBI Taxonomy" id="408172"/>
    <lineage>
        <taxon>unclassified sequences</taxon>
        <taxon>metagenomes</taxon>
        <taxon>ecological metagenomes</taxon>
    </lineage>
</organism>
<dbReference type="Gene3D" id="3.40.50.150">
    <property type="entry name" value="Vaccinia Virus protein VP39"/>
    <property type="match status" value="1"/>
</dbReference>
<accession>A0A381Y2W4</accession>
<gene>
    <name evidence="1" type="ORF">METZ01_LOCUS124054</name>
</gene>